<evidence type="ECO:0000256" key="1">
    <source>
        <dbReference type="SAM" id="MobiDB-lite"/>
    </source>
</evidence>
<reference evidence="2 3" key="1">
    <citation type="submission" date="2021-03" db="EMBL/GenBank/DDBJ databases">
        <title>Sequencing the genomes of 1000 actinobacteria strains.</title>
        <authorList>
            <person name="Klenk H.-P."/>
        </authorList>
    </citation>
    <scope>NUCLEOTIDE SEQUENCE [LARGE SCALE GENOMIC DNA]</scope>
    <source>
        <strain evidence="2 3">DSM 45516</strain>
    </source>
</reference>
<name>A0ABS4QS45_9NOCA</name>
<accession>A0ABS4QS45</accession>
<protein>
    <submittedName>
        <fullName evidence="2">Uncharacterized protein</fullName>
    </submittedName>
</protein>
<dbReference type="RefSeq" id="WP_209899813.1">
    <property type="nucleotide sequence ID" value="NZ_JAGGMR010000002.1"/>
</dbReference>
<proteinExistence type="predicted"/>
<dbReference type="Proteomes" id="UP001519325">
    <property type="component" value="Unassembled WGS sequence"/>
</dbReference>
<dbReference type="EMBL" id="JAGGMR010000002">
    <property type="protein sequence ID" value="MBP2194534.1"/>
    <property type="molecule type" value="Genomic_DNA"/>
</dbReference>
<comment type="caution">
    <text evidence="2">The sequence shown here is derived from an EMBL/GenBank/DDBJ whole genome shotgun (WGS) entry which is preliminary data.</text>
</comment>
<sequence>MTKSGNNGPKSRARARQNRDQTTYTQAARGDAPTPPAGPRITVTSLSFGPADPVPWDAPRSWRCYHCAATGTDTAGVSAGRYVLPDGVTYVRDSCPACAPEANTSVGLQAAGLQRGRALAQAVRAGELDADRADFYRCSVCGSAWRISARVALPCHPLYDSSTDLYEHPCPDCVASLPGAELGQAHQRRAQQL</sequence>
<organism evidence="2 3">
    <name type="scientific">Nocardia goodfellowii</name>
    <dbReference type="NCBI Taxonomy" id="882446"/>
    <lineage>
        <taxon>Bacteria</taxon>
        <taxon>Bacillati</taxon>
        <taxon>Actinomycetota</taxon>
        <taxon>Actinomycetes</taxon>
        <taxon>Mycobacteriales</taxon>
        <taxon>Nocardiaceae</taxon>
        <taxon>Nocardia</taxon>
    </lineage>
</organism>
<evidence type="ECO:0000313" key="2">
    <source>
        <dbReference type="EMBL" id="MBP2194534.1"/>
    </source>
</evidence>
<feature type="region of interest" description="Disordered" evidence="1">
    <location>
        <begin position="1"/>
        <end position="46"/>
    </location>
</feature>
<keyword evidence="3" id="KW-1185">Reference proteome</keyword>
<gene>
    <name evidence="2" type="ORF">BJ987_007512</name>
</gene>
<evidence type="ECO:0000313" key="3">
    <source>
        <dbReference type="Proteomes" id="UP001519325"/>
    </source>
</evidence>